<evidence type="ECO:0000313" key="1">
    <source>
        <dbReference type="EMBL" id="SVA59340.1"/>
    </source>
</evidence>
<dbReference type="EMBL" id="UINC01013793">
    <property type="protein sequence ID" value="SVA59340.1"/>
    <property type="molecule type" value="Genomic_DNA"/>
</dbReference>
<organism evidence="1">
    <name type="scientific">marine metagenome</name>
    <dbReference type="NCBI Taxonomy" id="408172"/>
    <lineage>
        <taxon>unclassified sequences</taxon>
        <taxon>metagenomes</taxon>
        <taxon>ecological metagenomes</taxon>
    </lineage>
</organism>
<proteinExistence type="predicted"/>
<sequence length="60" mass="6679">MRRQINERSPGVSTPLPVMRMSIHHHIASAVTQSIMDNHLKHIELLNTPMKIPGISGDLA</sequence>
<dbReference type="AlphaFoldDB" id="A0A381X3Y8"/>
<protein>
    <submittedName>
        <fullName evidence="1">Uncharacterized protein</fullName>
    </submittedName>
</protein>
<gene>
    <name evidence="1" type="ORF">METZ01_LOCUS112194</name>
</gene>
<accession>A0A381X3Y8</accession>
<name>A0A381X3Y8_9ZZZZ</name>
<reference evidence="1" key="1">
    <citation type="submission" date="2018-05" db="EMBL/GenBank/DDBJ databases">
        <authorList>
            <person name="Lanie J.A."/>
            <person name="Ng W.-L."/>
            <person name="Kazmierczak K.M."/>
            <person name="Andrzejewski T.M."/>
            <person name="Davidsen T.M."/>
            <person name="Wayne K.J."/>
            <person name="Tettelin H."/>
            <person name="Glass J.I."/>
            <person name="Rusch D."/>
            <person name="Podicherti R."/>
            <person name="Tsui H.-C.T."/>
            <person name="Winkler M.E."/>
        </authorList>
    </citation>
    <scope>NUCLEOTIDE SEQUENCE</scope>
</reference>